<dbReference type="PANTHER" id="PTHR35010:SF2">
    <property type="entry name" value="BLL4672 PROTEIN"/>
    <property type="match status" value="1"/>
</dbReference>
<dbReference type="Pfam" id="PF13560">
    <property type="entry name" value="HTH_31"/>
    <property type="match status" value="1"/>
</dbReference>
<dbReference type="Gene3D" id="3.30.450.180">
    <property type="match status" value="1"/>
</dbReference>
<dbReference type="Gene3D" id="1.10.260.40">
    <property type="entry name" value="lambda repressor-like DNA-binding domains"/>
    <property type="match status" value="1"/>
</dbReference>
<evidence type="ECO:0000256" key="1">
    <source>
        <dbReference type="SAM" id="MobiDB-lite"/>
    </source>
</evidence>
<dbReference type="SMART" id="SM00530">
    <property type="entry name" value="HTH_XRE"/>
    <property type="match status" value="1"/>
</dbReference>
<comment type="caution">
    <text evidence="3">The sequence shown here is derived from an EMBL/GenBank/DDBJ whole genome shotgun (WGS) entry which is preliminary data.</text>
</comment>
<dbReference type="InterPro" id="IPR001387">
    <property type="entry name" value="Cro/C1-type_HTH"/>
</dbReference>
<sequence>MTSDSAAARELGLFLRARREQTTPQRVGLEPGGRRRVAGLRRDEVAVLAGLSTDYYQRLEQGRNARPSDAILDSLADALALGETERAHLVRLGRAARSPQARPPRRRPQVPRNARALLDATALPAFVVSAHLDVLAWNPLAAELLGDPTELPVAERNVLMTVFRDDAALRFPDCRDMAVEYTGMLRSAVAADPEHPRAVAVVGALSVRSAEFRALWARHDVRDRVRGGKTIRHPRIGEIAVEWDTYALAGGLTMIVMTPLPGHEDRLRLLATITPVQRASPQTETGSGRPLPQAGTATPSSRQRPSSG</sequence>
<dbReference type="InterPro" id="IPR041413">
    <property type="entry name" value="MLTR_LBD"/>
</dbReference>
<feature type="compositionally biased region" description="Polar residues" evidence="1">
    <location>
        <begin position="295"/>
        <end position="308"/>
    </location>
</feature>
<dbReference type="Proteomes" id="UP000248783">
    <property type="component" value="Unassembled WGS sequence"/>
</dbReference>
<dbReference type="Pfam" id="PF17765">
    <property type="entry name" value="MLTR_LBD"/>
    <property type="match status" value="1"/>
</dbReference>
<keyword evidence="4" id="KW-1185">Reference proteome</keyword>
<dbReference type="PROSITE" id="PS50943">
    <property type="entry name" value="HTH_CROC1"/>
    <property type="match status" value="1"/>
</dbReference>
<dbReference type="InterPro" id="IPR010982">
    <property type="entry name" value="Lambda_DNA-bd_dom_sf"/>
</dbReference>
<gene>
    <name evidence="3" type="ORF">DNL40_08015</name>
</gene>
<protein>
    <submittedName>
        <fullName evidence="3">XRE family transcriptional regulator</fullName>
    </submittedName>
</protein>
<dbReference type="RefSeq" id="WP_111250722.1">
    <property type="nucleotide sequence ID" value="NZ_QKWH01000004.1"/>
</dbReference>
<evidence type="ECO:0000313" key="4">
    <source>
        <dbReference type="Proteomes" id="UP000248783"/>
    </source>
</evidence>
<accession>A0A2W5WS31</accession>
<feature type="compositionally biased region" description="Polar residues" evidence="1">
    <location>
        <begin position="275"/>
        <end position="286"/>
    </location>
</feature>
<dbReference type="SUPFAM" id="SSF47413">
    <property type="entry name" value="lambda repressor-like DNA-binding domains"/>
    <property type="match status" value="1"/>
</dbReference>
<dbReference type="EMBL" id="QKWH01000004">
    <property type="protein sequence ID" value="PZR53443.1"/>
    <property type="molecule type" value="Genomic_DNA"/>
</dbReference>
<feature type="region of interest" description="Disordered" evidence="1">
    <location>
        <begin position="92"/>
        <end position="112"/>
    </location>
</feature>
<dbReference type="CDD" id="cd00093">
    <property type="entry name" value="HTH_XRE"/>
    <property type="match status" value="1"/>
</dbReference>
<feature type="region of interest" description="Disordered" evidence="1">
    <location>
        <begin position="275"/>
        <end position="308"/>
    </location>
</feature>
<reference evidence="3 4" key="1">
    <citation type="submission" date="2018-06" db="EMBL/GenBank/DDBJ databases">
        <title>Whole genome sequencing of a novel hydrocarbon degrading bacterial strain, PW21 isolated from oil contaminated produced water sample.</title>
        <authorList>
            <person name="Nagkirti P."/>
            <person name="Shaikh A."/>
            <person name="Gowdaman V."/>
            <person name="Engineer A.E."/>
            <person name="Dagar S."/>
            <person name="Dhakephalkar P.K."/>
        </authorList>
    </citation>
    <scope>NUCLEOTIDE SEQUENCE [LARGE SCALE GENOMIC DNA]</scope>
    <source>
        <strain evidence="3 4">PW21</strain>
    </source>
</reference>
<dbReference type="GO" id="GO:0003677">
    <property type="term" value="F:DNA binding"/>
    <property type="evidence" value="ECO:0007669"/>
    <property type="project" value="InterPro"/>
</dbReference>
<evidence type="ECO:0000259" key="2">
    <source>
        <dbReference type="PROSITE" id="PS50943"/>
    </source>
</evidence>
<proteinExistence type="predicted"/>
<evidence type="ECO:0000313" key="3">
    <source>
        <dbReference type="EMBL" id="PZR53443.1"/>
    </source>
</evidence>
<dbReference type="PANTHER" id="PTHR35010">
    <property type="entry name" value="BLL4672 PROTEIN-RELATED"/>
    <property type="match status" value="1"/>
</dbReference>
<organism evidence="3 4">
    <name type="scientific">Xylanimonas oleitrophica</name>
    <dbReference type="NCBI Taxonomy" id="2607479"/>
    <lineage>
        <taxon>Bacteria</taxon>
        <taxon>Bacillati</taxon>
        <taxon>Actinomycetota</taxon>
        <taxon>Actinomycetes</taxon>
        <taxon>Micrococcales</taxon>
        <taxon>Promicromonosporaceae</taxon>
        <taxon>Xylanimonas</taxon>
    </lineage>
</organism>
<dbReference type="AlphaFoldDB" id="A0A2W5WS31"/>
<feature type="domain" description="HTH cro/C1-type" evidence="2">
    <location>
        <begin position="35"/>
        <end position="87"/>
    </location>
</feature>
<name>A0A2W5WS31_9MICO</name>